<sequence>MADKEFLKNCFPSLHLNVVPVEKYSHLDPLCMLSHVSISVLDGVNMIDDAMSSILQLLSEENDDSFLVIGLDSEWNVELAVNNHIYMLQIRKMLAENNLPSVLRQVLINPQIHKAGHAVSTDLKYLQEACNSATLFVRAVDLARLAKEHHIIKAATAGLEDLSAINSRSHIPVPTPLPSDPSIDTPVMLFTDNMDNKLIAYGTISSYSIKSTFDSINLTKTRIVLDINKVLVPGTIITTLKPPCIKLWSTCILSHPPALSVANAQPAHHPVTTIASESSECSSNDDQSEMGVLGIDALMLDNVSTGSDLPHFGSQSSSSTSRISPKAIAQYEKDKASAETAENLLDGINLVTVTWNLLL</sequence>
<evidence type="ECO:0000313" key="2">
    <source>
        <dbReference type="Proteomes" id="UP000219338"/>
    </source>
</evidence>
<dbReference type="Proteomes" id="UP000219338">
    <property type="component" value="Unassembled WGS sequence"/>
</dbReference>
<evidence type="ECO:0000313" key="1">
    <source>
        <dbReference type="EMBL" id="SJL01342.1"/>
    </source>
</evidence>
<dbReference type="OrthoDB" id="3038406at2759"/>
<name>A0A284QY71_ARMOS</name>
<dbReference type="InterPro" id="IPR012337">
    <property type="entry name" value="RNaseH-like_sf"/>
</dbReference>
<dbReference type="AlphaFoldDB" id="A0A284QY71"/>
<proteinExistence type="predicted"/>
<organism evidence="1 2">
    <name type="scientific">Armillaria ostoyae</name>
    <name type="common">Armillaria root rot fungus</name>
    <dbReference type="NCBI Taxonomy" id="47428"/>
    <lineage>
        <taxon>Eukaryota</taxon>
        <taxon>Fungi</taxon>
        <taxon>Dikarya</taxon>
        <taxon>Basidiomycota</taxon>
        <taxon>Agaricomycotina</taxon>
        <taxon>Agaricomycetes</taxon>
        <taxon>Agaricomycetidae</taxon>
        <taxon>Agaricales</taxon>
        <taxon>Marasmiineae</taxon>
        <taxon>Physalacriaceae</taxon>
        <taxon>Armillaria</taxon>
    </lineage>
</organism>
<dbReference type="EMBL" id="FUEG01000003">
    <property type="protein sequence ID" value="SJL01342.1"/>
    <property type="molecule type" value="Genomic_DNA"/>
</dbReference>
<keyword evidence="2" id="KW-1185">Reference proteome</keyword>
<reference evidence="2" key="1">
    <citation type="journal article" date="2017" name="Nat. Ecol. Evol.">
        <title>Genome expansion and lineage-specific genetic innovations in the forest pathogenic fungi Armillaria.</title>
        <authorList>
            <person name="Sipos G."/>
            <person name="Prasanna A.N."/>
            <person name="Walter M.C."/>
            <person name="O'Connor E."/>
            <person name="Balint B."/>
            <person name="Krizsan K."/>
            <person name="Kiss B."/>
            <person name="Hess J."/>
            <person name="Varga T."/>
            <person name="Slot J."/>
            <person name="Riley R."/>
            <person name="Boka B."/>
            <person name="Rigling D."/>
            <person name="Barry K."/>
            <person name="Lee J."/>
            <person name="Mihaltcheva S."/>
            <person name="LaButti K."/>
            <person name="Lipzen A."/>
            <person name="Waldron R."/>
            <person name="Moloney N.M."/>
            <person name="Sperisen C."/>
            <person name="Kredics L."/>
            <person name="Vagvoelgyi C."/>
            <person name="Patrignani A."/>
            <person name="Fitzpatrick D."/>
            <person name="Nagy I."/>
            <person name="Doyle S."/>
            <person name="Anderson J.B."/>
            <person name="Grigoriev I.V."/>
            <person name="Gueldener U."/>
            <person name="Muensterkoetter M."/>
            <person name="Nagy L.G."/>
        </authorList>
    </citation>
    <scope>NUCLEOTIDE SEQUENCE [LARGE SCALE GENOMIC DNA]</scope>
    <source>
        <strain evidence="2">C18/9</strain>
    </source>
</reference>
<dbReference type="GO" id="GO:0003676">
    <property type="term" value="F:nucleic acid binding"/>
    <property type="evidence" value="ECO:0007669"/>
    <property type="project" value="InterPro"/>
</dbReference>
<gene>
    <name evidence="1" type="ORF">ARMOST_04662</name>
</gene>
<dbReference type="Gene3D" id="3.30.420.10">
    <property type="entry name" value="Ribonuclease H-like superfamily/Ribonuclease H"/>
    <property type="match status" value="1"/>
</dbReference>
<evidence type="ECO:0008006" key="3">
    <source>
        <dbReference type="Google" id="ProtNLM"/>
    </source>
</evidence>
<dbReference type="SUPFAM" id="SSF53098">
    <property type="entry name" value="Ribonuclease H-like"/>
    <property type="match status" value="1"/>
</dbReference>
<accession>A0A284QY71</accession>
<dbReference type="InterPro" id="IPR036397">
    <property type="entry name" value="RNaseH_sf"/>
</dbReference>
<protein>
    <recommendedName>
        <fullName evidence="3">3'-5' exonuclease domain-containing protein</fullName>
    </recommendedName>
</protein>